<dbReference type="EMBL" id="AMCI01009376">
    <property type="protein sequence ID" value="EJW89585.1"/>
    <property type="molecule type" value="Genomic_DNA"/>
</dbReference>
<dbReference type="AlphaFoldDB" id="J9BPV6"/>
<organism evidence="1">
    <name type="scientific">gut metagenome</name>
    <dbReference type="NCBI Taxonomy" id="749906"/>
    <lineage>
        <taxon>unclassified sequences</taxon>
        <taxon>metagenomes</taxon>
        <taxon>organismal metagenomes</taxon>
    </lineage>
</organism>
<gene>
    <name evidence="1" type="ORF">EVA_22309</name>
</gene>
<comment type="caution">
    <text evidence="1">The sequence shown here is derived from an EMBL/GenBank/DDBJ whole genome shotgun (WGS) entry which is preliminary data.</text>
</comment>
<name>J9BPV6_9ZZZZ</name>
<reference evidence="1" key="1">
    <citation type="journal article" date="2012" name="PLoS ONE">
        <title>Gene sets for utilization of primary and secondary nutrition supplies in the distal gut of endangered iberian lynx.</title>
        <authorList>
            <person name="Alcaide M."/>
            <person name="Messina E."/>
            <person name="Richter M."/>
            <person name="Bargiela R."/>
            <person name="Peplies J."/>
            <person name="Huws S.A."/>
            <person name="Newbold C.J."/>
            <person name="Golyshin P.N."/>
            <person name="Simon M.A."/>
            <person name="Lopez G."/>
            <person name="Yakimov M.M."/>
            <person name="Ferrer M."/>
        </authorList>
    </citation>
    <scope>NUCLEOTIDE SEQUENCE</scope>
</reference>
<accession>J9BPV6</accession>
<feature type="non-terminal residue" evidence="1">
    <location>
        <position position="1"/>
    </location>
</feature>
<sequence>VYEKNYPKILGKFLEKMILILYDDT</sequence>
<proteinExistence type="predicted"/>
<protein>
    <submittedName>
        <fullName evidence="1">Uncharacterized protein</fullName>
    </submittedName>
</protein>
<evidence type="ECO:0000313" key="1">
    <source>
        <dbReference type="EMBL" id="EJW89585.1"/>
    </source>
</evidence>